<accession>A0A7G9SU93</accession>
<gene>
    <name evidence="7" type="ORF">H9L16_07725</name>
</gene>
<keyword evidence="4" id="KW-0238">DNA-binding</keyword>
<evidence type="ECO:0000313" key="8">
    <source>
        <dbReference type="Proteomes" id="UP000515804"/>
    </source>
</evidence>
<dbReference type="Proteomes" id="UP000515804">
    <property type="component" value="Chromosome"/>
</dbReference>
<dbReference type="KEGG" id="tcn:H9L16_07725"/>
<comment type="subcellular location">
    <subcellularLocation>
        <location evidence="1">Cytoplasm</location>
        <location evidence="1">Nucleoid</location>
    </subcellularLocation>
</comment>
<dbReference type="GO" id="GO:0005829">
    <property type="term" value="C:cytosol"/>
    <property type="evidence" value="ECO:0007669"/>
    <property type="project" value="TreeGrafter"/>
</dbReference>
<dbReference type="GO" id="GO:0032993">
    <property type="term" value="C:protein-DNA complex"/>
    <property type="evidence" value="ECO:0007669"/>
    <property type="project" value="TreeGrafter"/>
</dbReference>
<dbReference type="GO" id="GO:0003680">
    <property type="term" value="F:minor groove of adenine-thymine-rich DNA binding"/>
    <property type="evidence" value="ECO:0007669"/>
    <property type="project" value="TreeGrafter"/>
</dbReference>
<dbReference type="EMBL" id="CP060719">
    <property type="protein sequence ID" value="QNN71418.1"/>
    <property type="molecule type" value="Genomic_DNA"/>
</dbReference>
<name>A0A7G9SU93_9GAMM</name>
<feature type="region of interest" description="Disordered" evidence="5">
    <location>
        <begin position="66"/>
        <end position="111"/>
    </location>
</feature>
<dbReference type="PANTHER" id="PTHR38097:SF2">
    <property type="entry name" value="DNA-BINDING PROTEIN STPA"/>
    <property type="match status" value="1"/>
</dbReference>
<protein>
    <submittedName>
        <fullName evidence="7">H-NS histone family protein</fullName>
    </submittedName>
</protein>
<proteinExistence type="inferred from homology"/>
<dbReference type="SMART" id="SM00528">
    <property type="entry name" value="HNS"/>
    <property type="match status" value="1"/>
</dbReference>
<dbReference type="InterPro" id="IPR027444">
    <property type="entry name" value="H-NS_C_dom"/>
</dbReference>
<evidence type="ECO:0000256" key="3">
    <source>
        <dbReference type="ARBA" id="ARBA00022490"/>
    </source>
</evidence>
<evidence type="ECO:0000256" key="2">
    <source>
        <dbReference type="ARBA" id="ARBA00010610"/>
    </source>
</evidence>
<feature type="domain" description="DNA-binding protein H-NS-like C-terminal" evidence="6">
    <location>
        <begin position="82"/>
        <end position="129"/>
    </location>
</feature>
<reference evidence="7 8" key="1">
    <citation type="submission" date="2020-08" db="EMBL/GenBank/DDBJ databases">
        <title>Genome sequence of Thermomonas carbonis KCTC 42013T.</title>
        <authorList>
            <person name="Hyun D.-W."/>
            <person name="Bae J.-W."/>
        </authorList>
    </citation>
    <scope>NUCLEOTIDE SEQUENCE [LARGE SCALE GENOMIC DNA]</scope>
    <source>
        <strain evidence="7 8">KCTC 42013</strain>
    </source>
</reference>
<organism evidence="7 8">
    <name type="scientific">Thermomonas carbonis</name>
    <dbReference type="NCBI Taxonomy" id="1463158"/>
    <lineage>
        <taxon>Bacteria</taxon>
        <taxon>Pseudomonadati</taxon>
        <taxon>Pseudomonadota</taxon>
        <taxon>Gammaproteobacteria</taxon>
        <taxon>Lysobacterales</taxon>
        <taxon>Lysobacteraceae</taxon>
        <taxon>Thermomonas</taxon>
    </lineage>
</organism>
<dbReference type="GO" id="GO:0000976">
    <property type="term" value="F:transcription cis-regulatory region binding"/>
    <property type="evidence" value="ECO:0007669"/>
    <property type="project" value="TreeGrafter"/>
</dbReference>
<dbReference type="GO" id="GO:0003681">
    <property type="term" value="F:bent DNA binding"/>
    <property type="evidence" value="ECO:0007669"/>
    <property type="project" value="TreeGrafter"/>
</dbReference>
<dbReference type="Pfam" id="PF00816">
    <property type="entry name" value="Histone_HNS"/>
    <property type="match status" value="1"/>
</dbReference>
<comment type="similarity">
    <text evidence="2">Belongs to the histone-like protein H-NS family.</text>
</comment>
<evidence type="ECO:0000256" key="5">
    <source>
        <dbReference type="SAM" id="MobiDB-lite"/>
    </source>
</evidence>
<evidence type="ECO:0000256" key="1">
    <source>
        <dbReference type="ARBA" id="ARBA00004453"/>
    </source>
</evidence>
<dbReference type="GO" id="GO:0001217">
    <property type="term" value="F:DNA-binding transcription repressor activity"/>
    <property type="evidence" value="ECO:0007669"/>
    <property type="project" value="TreeGrafter"/>
</dbReference>
<evidence type="ECO:0000313" key="7">
    <source>
        <dbReference type="EMBL" id="QNN71418.1"/>
    </source>
</evidence>
<dbReference type="AlphaFoldDB" id="A0A7G9SU93"/>
<evidence type="ECO:0000259" key="6">
    <source>
        <dbReference type="SMART" id="SM00528"/>
    </source>
</evidence>
<evidence type="ECO:0000256" key="4">
    <source>
        <dbReference type="ARBA" id="ARBA00023125"/>
    </source>
</evidence>
<dbReference type="PANTHER" id="PTHR38097">
    <property type="match status" value="1"/>
</dbReference>
<keyword evidence="3" id="KW-0963">Cytoplasm</keyword>
<keyword evidence="8" id="KW-1185">Reference proteome</keyword>
<dbReference type="SUPFAM" id="SSF81273">
    <property type="entry name" value="H-NS histone-like proteins"/>
    <property type="match status" value="1"/>
</dbReference>
<dbReference type="Gene3D" id="4.10.430.10">
    <property type="entry name" value="Histone-like protein H-NS, C-terminal domain"/>
    <property type="match status" value="1"/>
</dbReference>
<sequence>MSVNISNLSTKELADLIAEANKRKKVLAKRKPAAQVKAAVAKFLKSTGWTFDELYGKSVAVKPAAAAATAAPATAPKARKSTKGRSLGKVAPKYRNPANAKDTWTGRGKQPRWLAAETAKGKKLEDFLIK</sequence>
<dbReference type="InterPro" id="IPR037150">
    <property type="entry name" value="H-NS_C_dom_sf"/>
</dbReference>
<feature type="compositionally biased region" description="Low complexity" evidence="5">
    <location>
        <begin position="66"/>
        <end position="76"/>
    </location>
</feature>
<dbReference type="RefSeq" id="WP_187553931.1">
    <property type="nucleotide sequence ID" value="NZ_BMZL01000002.1"/>
</dbReference>
<dbReference type="GO" id="GO:0009295">
    <property type="term" value="C:nucleoid"/>
    <property type="evidence" value="ECO:0007669"/>
    <property type="project" value="UniProtKB-SubCell"/>
</dbReference>